<accession>A0A4R0P8H7</accession>
<name>A0A4R0P8H7_9HYPH</name>
<organism evidence="6 7">
    <name type="scientific">Oricola cellulosilytica</name>
    <dbReference type="NCBI Taxonomy" id="1429082"/>
    <lineage>
        <taxon>Bacteria</taxon>
        <taxon>Pseudomonadati</taxon>
        <taxon>Pseudomonadota</taxon>
        <taxon>Alphaproteobacteria</taxon>
        <taxon>Hyphomicrobiales</taxon>
        <taxon>Ahrensiaceae</taxon>
        <taxon>Oricola</taxon>
    </lineage>
</organism>
<feature type="domain" description="4Fe-4S ferredoxin-type" evidence="5">
    <location>
        <begin position="513"/>
        <end position="542"/>
    </location>
</feature>
<evidence type="ECO:0000256" key="4">
    <source>
        <dbReference type="ARBA" id="ARBA00023014"/>
    </source>
</evidence>
<dbReference type="PROSITE" id="PS51379">
    <property type="entry name" value="4FE4S_FER_2"/>
    <property type="match status" value="3"/>
</dbReference>
<protein>
    <submittedName>
        <fullName evidence="6">4Fe-4S ferredoxin</fullName>
    </submittedName>
</protein>
<reference evidence="6 7" key="1">
    <citation type="journal article" date="2015" name="Antonie Van Leeuwenhoek">
        <title>Oricola cellulosilytica gen. nov., sp. nov., a cellulose-degrading bacterium of the family Phyllobacteriaceae isolated from surface seashore water, and emended descriptions of Mesorhizobium loti and Phyllobacterium myrsinacearum.</title>
        <authorList>
            <person name="Hameed A."/>
            <person name="Shahina M."/>
            <person name="Lai W.A."/>
            <person name="Lin S.Y."/>
            <person name="Young L.S."/>
            <person name="Liu Y.C."/>
            <person name="Hsu Y.H."/>
            <person name="Young C.C."/>
        </authorList>
    </citation>
    <scope>NUCLEOTIDE SEQUENCE [LARGE SCALE GENOMIC DNA]</scope>
    <source>
        <strain evidence="6 7">KCTC 52183</strain>
    </source>
</reference>
<feature type="domain" description="4Fe-4S ferredoxin-type" evidence="5">
    <location>
        <begin position="544"/>
        <end position="573"/>
    </location>
</feature>
<dbReference type="GO" id="GO:0051539">
    <property type="term" value="F:4 iron, 4 sulfur cluster binding"/>
    <property type="evidence" value="ECO:0007669"/>
    <property type="project" value="UniProtKB-KW"/>
</dbReference>
<keyword evidence="2" id="KW-0479">Metal-binding</keyword>
<evidence type="ECO:0000313" key="7">
    <source>
        <dbReference type="Proteomes" id="UP000291301"/>
    </source>
</evidence>
<comment type="caution">
    <text evidence="6">The sequence shown here is derived from an EMBL/GenBank/DDBJ whole genome shotgun (WGS) entry which is preliminary data.</text>
</comment>
<dbReference type="InterPro" id="IPR050572">
    <property type="entry name" value="Fe-S_Ferredoxin"/>
</dbReference>
<evidence type="ECO:0000256" key="3">
    <source>
        <dbReference type="ARBA" id="ARBA00023004"/>
    </source>
</evidence>
<keyword evidence="3" id="KW-0408">Iron</keyword>
<dbReference type="InterPro" id="IPR017896">
    <property type="entry name" value="4Fe4S_Fe-S-bd"/>
</dbReference>
<dbReference type="OrthoDB" id="9800445at2"/>
<dbReference type="GO" id="GO:0046872">
    <property type="term" value="F:metal ion binding"/>
    <property type="evidence" value="ECO:0007669"/>
    <property type="project" value="UniProtKB-KW"/>
</dbReference>
<evidence type="ECO:0000256" key="1">
    <source>
        <dbReference type="ARBA" id="ARBA00022485"/>
    </source>
</evidence>
<dbReference type="PANTHER" id="PTHR43687">
    <property type="entry name" value="ADENYLYLSULFATE REDUCTASE, BETA SUBUNIT"/>
    <property type="match status" value="1"/>
</dbReference>
<dbReference type="Gene3D" id="3.30.70.20">
    <property type="match status" value="2"/>
</dbReference>
<keyword evidence="1" id="KW-0004">4Fe-4S</keyword>
<evidence type="ECO:0000313" key="6">
    <source>
        <dbReference type="EMBL" id="TCD11910.1"/>
    </source>
</evidence>
<keyword evidence="4" id="KW-0411">Iron-sulfur</keyword>
<dbReference type="AlphaFoldDB" id="A0A4R0P8H7"/>
<sequence length="680" mass="72099">MDSKDKTLLLCDCEKTMVLDHELLAKQAGYGAVEFHSRLCRSEVASYEKHLQSGRPLCVACTQESPLFSEIAEESGLPVPDYVNIRENAGWTKDRKAASPKIAALLAAANVTGQPARLRTIESDGLCLVMGDGQSAFDAAALLNRSLSVTLLLTGGHDEVLLPEVLDFPVFAGRITTATGSLGAFEVSIDGYAGMLPSSRVKPEFAMPRDGAKSTCSVIFDITGSAPLFARTEGRDGYFRADPGDPAAVLRAVIDAGEYVGEFEKPIYVRYDPSICAHERSKITGCTKCLDNCPPGAIVPNGDIVEIDAGICGGCGNCSAHCPTGAVSYDYPARATLIARLQALVSAYLDAGGKSPVLLLHDASHGAPLINAMARFGKGLPVNVLPFEIHSASGVGHDAIVSALAAGFRDVLVLGDPRKPEEYHALGEEIALTTALLDGIGLGARRLEVLFETDPDAVEATLHELKPAREIARVASTPVGGKREVATAAIAVLAKHGKAKGELLPLPASAPYGTIHVDTAACTLCMACVSACPADAIRDNPEKPQLRFVETACVQCGICAATCPETAITLEARYNLSPSAMQPVTLNEDEPAECTRCGKPFAAKGMLDRLAEKLSGKHWMYESEERSSLIHMCEECRLDALSEGGADPFEIAKRPRIRTTDDYLNAGKAGLSVDDFLSDD</sequence>
<keyword evidence="7" id="KW-1185">Reference proteome</keyword>
<gene>
    <name evidence="6" type="ORF">E0D97_16395</name>
</gene>
<evidence type="ECO:0000256" key="2">
    <source>
        <dbReference type="ARBA" id="ARBA00022723"/>
    </source>
</evidence>
<dbReference type="InterPro" id="IPR017900">
    <property type="entry name" value="4Fe4S_Fe_S_CS"/>
</dbReference>
<dbReference type="PROSITE" id="PS00198">
    <property type="entry name" value="4FE4S_FER_1"/>
    <property type="match status" value="3"/>
</dbReference>
<proteinExistence type="predicted"/>
<dbReference type="Pfam" id="PF12838">
    <property type="entry name" value="Fer4_7"/>
    <property type="match status" value="1"/>
</dbReference>
<dbReference type="Proteomes" id="UP000291301">
    <property type="component" value="Unassembled WGS sequence"/>
</dbReference>
<evidence type="ECO:0000259" key="5">
    <source>
        <dbReference type="PROSITE" id="PS51379"/>
    </source>
</evidence>
<dbReference type="Pfam" id="PF13187">
    <property type="entry name" value="Fer4_9"/>
    <property type="match status" value="1"/>
</dbReference>
<dbReference type="SUPFAM" id="SSF54862">
    <property type="entry name" value="4Fe-4S ferredoxins"/>
    <property type="match status" value="1"/>
</dbReference>
<dbReference type="PANTHER" id="PTHR43687:SF4">
    <property type="entry name" value="BLR5484 PROTEIN"/>
    <property type="match status" value="1"/>
</dbReference>
<feature type="domain" description="4Fe-4S ferredoxin-type" evidence="5">
    <location>
        <begin position="303"/>
        <end position="332"/>
    </location>
</feature>
<dbReference type="RefSeq" id="WP_131570975.1">
    <property type="nucleotide sequence ID" value="NZ_JAINFK010000007.1"/>
</dbReference>
<dbReference type="EMBL" id="SJST01000008">
    <property type="protein sequence ID" value="TCD11910.1"/>
    <property type="molecule type" value="Genomic_DNA"/>
</dbReference>